<sequence length="262" mass="29560">MPCILLVDKPKISILRYPTGDIEEGQQMKLECLEKSNPPKTNITWVKDGILLSSGPVYEKANMKTNDSGNYSCIVVNTLGREIEYIVVFVNKSNDKYNDDFLDLKSFSCFGILTLSFLLLVTSAICNICIHLHCKKLSKVSSQTVNNDVPRVNIEMTDMFNGYHTINEEDIRQEDNEVENQAEIQSTNDSSSDDSDDQSAESNTDETGLRESDDYVNPYCTMIQNTVEVHNYKTLGVGNNESDTTDVNVNKELQTSYENLKF</sequence>
<dbReference type="InterPro" id="IPR013783">
    <property type="entry name" value="Ig-like_fold"/>
</dbReference>
<dbReference type="InterPro" id="IPR036179">
    <property type="entry name" value="Ig-like_dom_sf"/>
</dbReference>
<keyword evidence="7" id="KW-1133">Transmembrane helix</keyword>
<dbReference type="InterPro" id="IPR007110">
    <property type="entry name" value="Ig-like_dom"/>
</dbReference>
<dbReference type="Gene3D" id="2.60.40.10">
    <property type="entry name" value="Immunoglobulins"/>
    <property type="match status" value="1"/>
</dbReference>
<name>A0A6J8EH32_MYTCO</name>
<accession>A0A6J8EH32</accession>
<dbReference type="Pfam" id="PF13927">
    <property type="entry name" value="Ig_3"/>
    <property type="match status" value="1"/>
</dbReference>
<keyword evidence="3" id="KW-1015">Disulfide bond</keyword>
<comment type="subcellular location">
    <subcellularLocation>
        <location evidence="1">Membrane</location>
        <topology evidence="1">Single-pass type I membrane protein</topology>
    </subcellularLocation>
</comment>
<dbReference type="GO" id="GO:0098609">
    <property type="term" value="P:cell-cell adhesion"/>
    <property type="evidence" value="ECO:0007669"/>
    <property type="project" value="TreeGrafter"/>
</dbReference>
<keyword evidence="4" id="KW-0325">Glycoprotein</keyword>
<reference evidence="9 10" key="1">
    <citation type="submission" date="2020-06" db="EMBL/GenBank/DDBJ databases">
        <authorList>
            <person name="Li R."/>
            <person name="Bekaert M."/>
        </authorList>
    </citation>
    <scope>NUCLEOTIDE SEQUENCE [LARGE SCALE GENOMIC DNA]</scope>
    <source>
        <strain evidence="10">wild</strain>
    </source>
</reference>
<evidence type="ECO:0000256" key="7">
    <source>
        <dbReference type="SAM" id="Phobius"/>
    </source>
</evidence>
<protein>
    <recommendedName>
        <fullName evidence="8">Ig-like domain-containing protein</fullName>
    </recommendedName>
</protein>
<evidence type="ECO:0000256" key="1">
    <source>
        <dbReference type="ARBA" id="ARBA00004479"/>
    </source>
</evidence>
<dbReference type="GO" id="GO:0005911">
    <property type="term" value="C:cell-cell junction"/>
    <property type="evidence" value="ECO:0007669"/>
    <property type="project" value="TreeGrafter"/>
</dbReference>
<dbReference type="GO" id="GO:0005886">
    <property type="term" value="C:plasma membrane"/>
    <property type="evidence" value="ECO:0007669"/>
    <property type="project" value="TreeGrafter"/>
</dbReference>
<dbReference type="OrthoDB" id="6101791at2759"/>
<dbReference type="InterPro" id="IPR051275">
    <property type="entry name" value="Cell_adhesion_signaling"/>
</dbReference>
<keyword evidence="7" id="KW-0812">Transmembrane</keyword>
<dbReference type="SUPFAM" id="SSF48726">
    <property type="entry name" value="Immunoglobulin"/>
    <property type="match status" value="1"/>
</dbReference>
<feature type="region of interest" description="Disordered" evidence="6">
    <location>
        <begin position="176"/>
        <end position="215"/>
    </location>
</feature>
<keyword evidence="5" id="KW-0393">Immunoglobulin domain</keyword>
<evidence type="ECO:0000256" key="2">
    <source>
        <dbReference type="ARBA" id="ARBA00023136"/>
    </source>
</evidence>
<evidence type="ECO:0000256" key="3">
    <source>
        <dbReference type="ARBA" id="ARBA00023157"/>
    </source>
</evidence>
<dbReference type="PROSITE" id="PS50835">
    <property type="entry name" value="IG_LIKE"/>
    <property type="match status" value="1"/>
</dbReference>
<dbReference type="PANTHER" id="PTHR11640:SF164">
    <property type="entry name" value="MAM DOMAIN-CONTAINING GLYCOSYLPHOSPHATIDYLINOSITOL ANCHOR PROTEIN 1"/>
    <property type="match status" value="1"/>
</dbReference>
<keyword evidence="2 7" id="KW-0472">Membrane</keyword>
<feature type="transmembrane region" description="Helical" evidence="7">
    <location>
        <begin position="110"/>
        <end position="130"/>
    </location>
</feature>
<evidence type="ECO:0000256" key="5">
    <source>
        <dbReference type="ARBA" id="ARBA00023319"/>
    </source>
</evidence>
<organism evidence="9 10">
    <name type="scientific">Mytilus coruscus</name>
    <name type="common">Sea mussel</name>
    <dbReference type="NCBI Taxonomy" id="42192"/>
    <lineage>
        <taxon>Eukaryota</taxon>
        <taxon>Metazoa</taxon>
        <taxon>Spiralia</taxon>
        <taxon>Lophotrochozoa</taxon>
        <taxon>Mollusca</taxon>
        <taxon>Bivalvia</taxon>
        <taxon>Autobranchia</taxon>
        <taxon>Pteriomorphia</taxon>
        <taxon>Mytilida</taxon>
        <taxon>Mytiloidea</taxon>
        <taxon>Mytilidae</taxon>
        <taxon>Mytilinae</taxon>
        <taxon>Mytilus</taxon>
    </lineage>
</organism>
<gene>
    <name evidence="9" type="ORF">MCOR_51394</name>
</gene>
<dbReference type="Proteomes" id="UP000507470">
    <property type="component" value="Unassembled WGS sequence"/>
</dbReference>
<dbReference type="PANTHER" id="PTHR11640">
    <property type="entry name" value="NEPHRIN"/>
    <property type="match status" value="1"/>
</dbReference>
<evidence type="ECO:0000256" key="4">
    <source>
        <dbReference type="ARBA" id="ARBA00023180"/>
    </source>
</evidence>
<dbReference type="InterPro" id="IPR003598">
    <property type="entry name" value="Ig_sub2"/>
</dbReference>
<dbReference type="SMART" id="SM00408">
    <property type="entry name" value="IGc2"/>
    <property type="match status" value="1"/>
</dbReference>
<evidence type="ECO:0000313" key="10">
    <source>
        <dbReference type="Proteomes" id="UP000507470"/>
    </source>
</evidence>
<evidence type="ECO:0000313" key="9">
    <source>
        <dbReference type="EMBL" id="CAC5419002.1"/>
    </source>
</evidence>
<evidence type="ECO:0000259" key="8">
    <source>
        <dbReference type="PROSITE" id="PS50835"/>
    </source>
</evidence>
<keyword evidence="10" id="KW-1185">Reference proteome</keyword>
<evidence type="ECO:0000256" key="6">
    <source>
        <dbReference type="SAM" id="MobiDB-lite"/>
    </source>
</evidence>
<proteinExistence type="predicted"/>
<dbReference type="EMBL" id="CACVKT020008975">
    <property type="protein sequence ID" value="CAC5419002.1"/>
    <property type="molecule type" value="Genomic_DNA"/>
</dbReference>
<feature type="domain" description="Ig-like" evidence="8">
    <location>
        <begin position="10"/>
        <end position="84"/>
    </location>
</feature>
<dbReference type="AlphaFoldDB" id="A0A6J8EH32"/>
<dbReference type="GO" id="GO:0050839">
    <property type="term" value="F:cell adhesion molecule binding"/>
    <property type="evidence" value="ECO:0007669"/>
    <property type="project" value="TreeGrafter"/>
</dbReference>